<dbReference type="InterPro" id="IPR011006">
    <property type="entry name" value="CheY-like_superfamily"/>
</dbReference>
<dbReference type="SUPFAM" id="SSF52172">
    <property type="entry name" value="CheY-like"/>
    <property type="match status" value="1"/>
</dbReference>
<evidence type="ECO:0000256" key="1">
    <source>
        <dbReference type="ARBA" id="ARBA00000085"/>
    </source>
</evidence>
<keyword evidence="4" id="KW-1003">Cell membrane</keyword>
<evidence type="ECO:0000256" key="11">
    <source>
        <dbReference type="ARBA" id="ARBA00022989"/>
    </source>
</evidence>
<keyword evidence="5" id="KW-0997">Cell inner membrane</keyword>
<name>A0ABX8Z6T2_9NEIS</name>
<dbReference type="InterPro" id="IPR003594">
    <property type="entry name" value="HATPase_dom"/>
</dbReference>
<evidence type="ECO:0000313" key="20">
    <source>
        <dbReference type="EMBL" id="QZA78266.1"/>
    </source>
</evidence>
<dbReference type="SMART" id="SM00387">
    <property type="entry name" value="HATPase_c"/>
    <property type="match status" value="1"/>
</dbReference>
<evidence type="ECO:0000256" key="9">
    <source>
        <dbReference type="ARBA" id="ARBA00022777"/>
    </source>
</evidence>
<feature type="repeat" description="TPR" evidence="16">
    <location>
        <begin position="204"/>
        <end position="237"/>
    </location>
</feature>
<organism evidence="20 21">
    <name type="scientific">Deefgea tanakiae</name>
    <dbReference type="NCBI Taxonomy" id="2865840"/>
    <lineage>
        <taxon>Bacteria</taxon>
        <taxon>Pseudomonadati</taxon>
        <taxon>Pseudomonadota</taxon>
        <taxon>Betaproteobacteria</taxon>
        <taxon>Neisseriales</taxon>
        <taxon>Chitinibacteraceae</taxon>
        <taxon>Deefgea</taxon>
    </lineage>
</organism>
<dbReference type="Gene3D" id="3.30.565.10">
    <property type="entry name" value="Histidine kinase-like ATPase, C-terminal domain"/>
    <property type="match status" value="1"/>
</dbReference>
<dbReference type="InterPro" id="IPR001789">
    <property type="entry name" value="Sig_transdc_resp-reg_receiver"/>
</dbReference>
<keyword evidence="7" id="KW-0808">Transferase</keyword>
<keyword evidence="9" id="KW-0418">Kinase</keyword>
<protein>
    <recommendedName>
        <fullName evidence="3">histidine kinase</fullName>
        <ecNumber evidence="3">2.7.13.3</ecNumber>
    </recommendedName>
</protein>
<evidence type="ECO:0000256" key="7">
    <source>
        <dbReference type="ARBA" id="ARBA00022679"/>
    </source>
</evidence>
<dbReference type="CDD" id="cd17546">
    <property type="entry name" value="REC_hyHK_CKI1_RcsC-like"/>
    <property type="match status" value="1"/>
</dbReference>
<keyword evidence="8" id="KW-0812">Transmembrane</keyword>
<dbReference type="Pfam" id="PF00072">
    <property type="entry name" value="Response_reg"/>
    <property type="match status" value="1"/>
</dbReference>
<dbReference type="SMART" id="SM00388">
    <property type="entry name" value="HisKA"/>
    <property type="match status" value="1"/>
</dbReference>
<dbReference type="Pfam" id="PF13424">
    <property type="entry name" value="TPR_12"/>
    <property type="match status" value="1"/>
</dbReference>
<evidence type="ECO:0000259" key="18">
    <source>
        <dbReference type="PROSITE" id="PS50110"/>
    </source>
</evidence>
<dbReference type="SUPFAM" id="SSF47226">
    <property type="entry name" value="Histidine-containing phosphotransfer domain, HPT domain"/>
    <property type="match status" value="1"/>
</dbReference>
<keyword evidence="10" id="KW-0547">Nucleotide-binding</keyword>
<evidence type="ECO:0000256" key="16">
    <source>
        <dbReference type="PROSITE-ProRule" id="PRU00339"/>
    </source>
</evidence>
<dbReference type="InterPro" id="IPR011990">
    <property type="entry name" value="TPR-like_helical_dom_sf"/>
</dbReference>
<evidence type="ECO:0000256" key="5">
    <source>
        <dbReference type="ARBA" id="ARBA00022519"/>
    </source>
</evidence>
<evidence type="ECO:0000256" key="10">
    <source>
        <dbReference type="ARBA" id="ARBA00022840"/>
    </source>
</evidence>
<dbReference type="Gene3D" id="1.20.120.160">
    <property type="entry name" value="HPT domain"/>
    <property type="match status" value="1"/>
</dbReference>
<dbReference type="PANTHER" id="PTHR43047">
    <property type="entry name" value="TWO-COMPONENT HISTIDINE PROTEIN KINASE"/>
    <property type="match status" value="1"/>
</dbReference>
<evidence type="ECO:0000313" key="21">
    <source>
        <dbReference type="Proteomes" id="UP000825679"/>
    </source>
</evidence>
<feature type="modified residue" description="Phosphohistidine" evidence="14">
    <location>
        <position position="837"/>
    </location>
</feature>
<evidence type="ECO:0000256" key="3">
    <source>
        <dbReference type="ARBA" id="ARBA00012438"/>
    </source>
</evidence>
<sequence>MPETLDSLLTQQAHYRRHNFDQARQLAERLVALAQQEKNEEVLPQALFLLGESLEKTGEFIAAREVLERAEVQAKKLNQVGTLLDIYECLGKACYTLGDLNSALSTWGHCLELALDQHSIVHYIKAYVGIGGVYLYFGMVEESLRHHQIAYEYVQELDDPQLSMMLHLWLGSDYQQLGKYEQALQHLAQCRALYSRTNDAGVMSEAIMHSGFAYLGLGQYSEAKQCFSQTITLSQRHHHSWSIAMAQLGLAEVALMQGEMQSALIESQKALELARHGGSQHQEMKACKIQSAVYESMGQFELALSLYERHTELSIQLAKERTFTQIESSTMRKISRMEMRLKLLKAEQQKKNILDESIRQQAEHLAEKNTLIAINQAKSDFLALISHEIRTPLSGVIGMLRLASGQKELRPATRSQVRMGLENAELLLDIINDILDASKIEAGKLSIESIPFDLLKLLHQVVDFFAVRAEEKGISFVLKLDHFSPTGCLGDPMRIRQILFNLIGNSIKFTEHGCVTITAYRDNEQVKILISDTGIGMDDQTIGRLFQKFEQADTSTTRKYGGTGLGLSISRGLVELMQGSLGVTSAPGEGSHFRIEIPLPVAEIPVEVTNSELPMQGLSHQIRVLYAEDIQTNQLIVGALLEEMNLSMHIVENGLEALAALAKEPFDVVLMDWRMPIMDGMTATRLIRAGGNQQHKVLDSEVYVIALTANATETEKQEGAAAGMNDYLTKPVSVRELYDALSKAIRFQLARGADLPIMPKPLTQAKQVKPSSVEKNWIVKLSDWGVAVDEALDRLNGNVQRYQRWLHHFFMENAAFFDALAQQKSIEQLDQYISQVHAMRGVSGTLGLMDFFTLASDLEQNLFVVQKQGAIELPDFSELESAWHSARKFILPLVSVIAQDEAPKQLDGLLPVSSMSSMVSLQAALQTNSLRAKKMLNLLLQELPDEHKELLHEVVIKLDSLDYPAALAALNQRMPTMTDGLAYG</sequence>
<keyword evidence="12" id="KW-0902">Two-component regulatory system</keyword>
<dbReference type="PROSITE" id="PS50894">
    <property type="entry name" value="HPT"/>
    <property type="match status" value="1"/>
</dbReference>
<dbReference type="EC" id="2.7.13.3" evidence="3"/>
<dbReference type="PROSITE" id="PS50110">
    <property type="entry name" value="RESPONSE_REGULATORY"/>
    <property type="match status" value="1"/>
</dbReference>
<dbReference type="SUPFAM" id="SSF48452">
    <property type="entry name" value="TPR-like"/>
    <property type="match status" value="2"/>
</dbReference>
<dbReference type="SUPFAM" id="SSF55874">
    <property type="entry name" value="ATPase domain of HSP90 chaperone/DNA topoisomerase II/histidine kinase"/>
    <property type="match status" value="1"/>
</dbReference>
<keyword evidence="6 15" id="KW-0597">Phosphoprotein</keyword>
<dbReference type="InterPro" id="IPR036890">
    <property type="entry name" value="HATPase_C_sf"/>
</dbReference>
<dbReference type="SMART" id="SM00448">
    <property type="entry name" value="REC"/>
    <property type="match status" value="1"/>
</dbReference>
<dbReference type="Gene3D" id="1.25.40.10">
    <property type="entry name" value="Tetratricopeptide repeat domain"/>
    <property type="match status" value="3"/>
</dbReference>
<dbReference type="Gene3D" id="1.10.287.130">
    <property type="match status" value="1"/>
</dbReference>
<evidence type="ECO:0000256" key="12">
    <source>
        <dbReference type="ARBA" id="ARBA00023012"/>
    </source>
</evidence>
<dbReference type="PROSITE" id="PS50005">
    <property type="entry name" value="TPR"/>
    <property type="match status" value="1"/>
</dbReference>
<dbReference type="InterPro" id="IPR003661">
    <property type="entry name" value="HisK_dim/P_dom"/>
</dbReference>
<dbReference type="CDD" id="cd00082">
    <property type="entry name" value="HisKA"/>
    <property type="match status" value="1"/>
</dbReference>
<dbReference type="InterPro" id="IPR008207">
    <property type="entry name" value="Sig_transdc_His_kin_Hpt_dom"/>
</dbReference>
<dbReference type="PROSITE" id="PS50109">
    <property type="entry name" value="HIS_KIN"/>
    <property type="match status" value="1"/>
</dbReference>
<dbReference type="Pfam" id="PF00512">
    <property type="entry name" value="HisKA"/>
    <property type="match status" value="1"/>
</dbReference>
<feature type="domain" description="HPt" evidence="19">
    <location>
        <begin position="798"/>
        <end position="897"/>
    </location>
</feature>
<evidence type="ECO:0000256" key="6">
    <source>
        <dbReference type="ARBA" id="ARBA00022553"/>
    </source>
</evidence>
<dbReference type="InterPro" id="IPR004358">
    <property type="entry name" value="Sig_transdc_His_kin-like_C"/>
</dbReference>
<keyword evidence="21" id="KW-1185">Reference proteome</keyword>
<gene>
    <name evidence="20" type="ORF">K4H28_02250</name>
</gene>
<evidence type="ECO:0000256" key="2">
    <source>
        <dbReference type="ARBA" id="ARBA00004429"/>
    </source>
</evidence>
<comment type="catalytic activity">
    <reaction evidence="1">
        <text>ATP + protein L-histidine = ADP + protein N-phospho-L-histidine.</text>
        <dbReference type="EC" id="2.7.13.3"/>
    </reaction>
</comment>
<feature type="domain" description="Histidine kinase" evidence="17">
    <location>
        <begin position="384"/>
        <end position="601"/>
    </location>
</feature>
<dbReference type="PRINTS" id="PR00344">
    <property type="entry name" value="BCTRLSENSOR"/>
</dbReference>
<evidence type="ECO:0000259" key="19">
    <source>
        <dbReference type="PROSITE" id="PS50894"/>
    </source>
</evidence>
<evidence type="ECO:0000256" key="13">
    <source>
        <dbReference type="ARBA" id="ARBA00023136"/>
    </source>
</evidence>
<evidence type="ECO:0000259" key="17">
    <source>
        <dbReference type="PROSITE" id="PS50109"/>
    </source>
</evidence>
<keyword evidence="11" id="KW-1133">Transmembrane helix</keyword>
<proteinExistence type="predicted"/>
<dbReference type="SUPFAM" id="SSF47384">
    <property type="entry name" value="Homodimeric domain of signal transducing histidine kinase"/>
    <property type="match status" value="1"/>
</dbReference>
<comment type="subcellular location">
    <subcellularLocation>
        <location evidence="2">Cell inner membrane</location>
        <topology evidence="2">Multi-pass membrane protein</topology>
    </subcellularLocation>
</comment>
<dbReference type="Pfam" id="PF02518">
    <property type="entry name" value="HATPase_c"/>
    <property type="match status" value="1"/>
</dbReference>
<keyword evidence="16" id="KW-0802">TPR repeat</keyword>
<feature type="modified residue" description="4-aspartylphosphate" evidence="15">
    <location>
        <position position="672"/>
    </location>
</feature>
<keyword evidence="10" id="KW-0067">ATP-binding</keyword>
<dbReference type="EMBL" id="CP081150">
    <property type="protein sequence ID" value="QZA78266.1"/>
    <property type="molecule type" value="Genomic_DNA"/>
</dbReference>
<dbReference type="SMART" id="SM00028">
    <property type="entry name" value="TPR"/>
    <property type="match status" value="7"/>
</dbReference>
<accession>A0ABX8Z6T2</accession>
<dbReference type="Gene3D" id="3.40.50.2300">
    <property type="match status" value="1"/>
</dbReference>
<dbReference type="Pfam" id="PF13432">
    <property type="entry name" value="TPR_16"/>
    <property type="match status" value="1"/>
</dbReference>
<dbReference type="InterPro" id="IPR005467">
    <property type="entry name" value="His_kinase_dom"/>
</dbReference>
<reference evidence="20 21" key="1">
    <citation type="submission" date="2021-08" db="EMBL/GenBank/DDBJ databases">
        <title>complete genome sequencing of Deefgea sp. D25.</title>
        <authorList>
            <person name="Bae J.-W."/>
            <person name="Gim D.-H."/>
        </authorList>
    </citation>
    <scope>NUCLEOTIDE SEQUENCE [LARGE SCALE GENOMIC DNA]</scope>
    <source>
        <strain evidence="20 21">D25</strain>
    </source>
</reference>
<keyword evidence="13" id="KW-0472">Membrane</keyword>
<evidence type="ECO:0000256" key="4">
    <source>
        <dbReference type="ARBA" id="ARBA00022475"/>
    </source>
</evidence>
<dbReference type="Proteomes" id="UP000825679">
    <property type="component" value="Chromosome"/>
</dbReference>
<evidence type="ECO:0000256" key="8">
    <source>
        <dbReference type="ARBA" id="ARBA00022692"/>
    </source>
</evidence>
<dbReference type="InterPro" id="IPR036097">
    <property type="entry name" value="HisK_dim/P_sf"/>
</dbReference>
<dbReference type="InterPro" id="IPR036641">
    <property type="entry name" value="HPT_dom_sf"/>
</dbReference>
<dbReference type="InterPro" id="IPR019734">
    <property type="entry name" value="TPR_rpt"/>
</dbReference>
<dbReference type="CDD" id="cd16922">
    <property type="entry name" value="HATPase_EvgS-ArcB-TorS-like"/>
    <property type="match status" value="1"/>
</dbReference>
<dbReference type="RefSeq" id="WP_221006703.1">
    <property type="nucleotide sequence ID" value="NZ_CP081150.1"/>
</dbReference>
<feature type="domain" description="Response regulatory" evidence="18">
    <location>
        <begin position="623"/>
        <end position="745"/>
    </location>
</feature>
<evidence type="ECO:0000256" key="14">
    <source>
        <dbReference type="PROSITE-ProRule" id="PRU00110"/>
    </source>
</evidence>
<evidence type="ECO:0000256" key="15">
    <source>
        <dbReference type="PROSITE-ProRule" id="PRU00169"/>
    </source>
</evidence>